<dbReference type="PANTHER" id="PTHR12815">
    <property type="entry name" value="SORTING AND ASSEMBLY MACHINERY SAMM50 PROTEIN FAMILY MEMBER"/>
    <property type="match status" value="1"/>
</dbReference>
<evidence type="ECO:0000256" key="5">
    <source>
        <dbReference type="ARBA" id="ARBA00023237"/>
    </source>
</evidence>
<evidence type="ECO:0000256" key="1">
    <source>
        <dbReference type="ARBA" id="ARBA00004370"/>
    </source>
</evidence>
<evidence type="ECO:0000256" key="3">
    <source>
        <dbReference type="ARBA" id="ARBA00022729"/>
    </source>
</evidence>
<evidence type="ECO:0000313" key="9">
    <source>
        <dbReference type="Proteomes" id="UP000189883"/>
    </source>
</evidence>
<keyword evidence="2" id="KW-0812">Transmembrane</keyword>
<dbReference type="InterPro" id="IPR000184">
    <property type="entry name" value="Bac_surfAg_D15"/>
</dbReference>
<dbReference type="InterPro" id="IPR010827">
    <property type="entry name" value="BamA/TamA_POTRA"/>
</dbReference>
<evidence type="ECO:0000259" key="6">
    <source>
        <dbReference type="Pfam" id="PF01103"/>
    </source>
</evidence>
<proteinExistence type="predicted"/>
<dbReference type="Proteomes" id="UP000189883">
    <property type="component" value="Chromosome"/>
</dbReference>
<dbReference type="Gene3D" id="3.10.20.310">
    <property type="entry name" value="membrane protein fhac"/>
    <property type="match status" value="1"/>
</dbReference>
<name>A0A1S7DQ65_RIEAN</name>
<dbReference type="Gene3D" id="2.40.160.50">
    <property type="entry name" value="membrane protein fhac: a member of the omp85/tpsb transporter family"/>
    <property type="match status" value="1"/>
</dbReference>
<evidence type="ECO:0000259" key="7">
    <source>
        <dbReference type="Pfam" id="PF07244"/>
    </source>
</evidence>
<feature type="domain" description="POTRA" evidence="7">
    <location>
        <begin position="218"/>
        <end position="279"/>
    </location>
</feature>
<dbReference type="Pfam" id="PF07244">
    <property type="entry name" value="POTRA"/>
    <property type="match status" value="1"/>
</dbReference>
<dbReference type="Pfam" id="PF01103">
    <property type="entry name" value="Omp85"/>
    <property type="match status" value="1"/>
</dbReference>
<comment type="subcellular location">
    <subcellularLocation>
        <location evidence="1">Membrane</location>
    </subcellularLocation>
</comment>
<evidence type="ECO:0000256" key="2">
    <source>
        <dbReference type="ARBA" id="ARBA00022692"/>
    </source>
</evidence>
<gene>
    <name evidence="8" type="ORF">AB406_0287</name>
</gene>
<accession>A0A1S7DQ65</accession>
<dbReference type="PANTHER" id="PTHR12815:SF47">
    <property type="entry name" value="TRANSLOCATION AND ASSEMBLY MODULE SUBUNIT TAMA"/>
    <property type="match status" value="1"/>
</dbReference>
<dbReference type="RefSeq" id="WP_079206461.1">
    <property type="nucleotide sequence ID" value="NZ_CP011859.1"/>
</dbReference>
<protein>
    <submittedName>
        <fullName evidence="8">Uncharacterized protein</fullName>
    </submittedName>
</protein>
<organism evidence="8 9">
    <name type="scientific">Riemerella anatipestifer</name>
    <name type="common">Moraxella anatipestifer</name>
    <dbReference type="NCBI Taxonomy" id="34085"/>
    <lineage>
        <taxon>Bacteria</taxon>
        <taxon>Pseudomonadati</taxon>
        <taxon>Bacteroidota</taxon>
        <taxon>Flavobacteriia</taxon>
        <taxon>Flavobacteriales</taxon>
        <taxon>Weeksellaceae</taxon>
        <taxon>Riemerella</taxon>
    </lineage>
</organism>
<evidence type="ECO:0000313" key="8">
    <source>
        <dbReference type="EMBL" id="AQY21249.1"/>
    </source>
</evidence>
<keyword evidence="3" id="KW-0732">Signal</keyword>
<reference evidence="8 9" key="1">
    <citation type="submission" date="2015-06" db="EMBL/GenBank/DDBJ databases">
        <title>R. anatipestifer strain HXb2 is the most virulent strain so far, and the genome sequence would help us uncover the pathogenesis.</title>
        <authorList>
            <person name="Hu Q."/>
            <person name="Qi J."/>
            <person name="Bo H."/>
            <person name="Liu G."/>
            <person name="Tao M."/>
            <person name="Ding Y."/>
            <person name="Xue Y."/>
        </authorList>
    </citation>
    <scope>NUCLEOTIDE SEQUENCE [LARGE SCALE GENOMIC DNA]</scope>
    <source>
        <strain evidence="8 9">HXb2</strain>
    </source>
</reference>
<sequence length="859" mass="99187">MTRKHIRKYFQKYYLFSALAILLAFLYACSSTKKVPHGEALLTKNTIIYEDKKLFASEISNYIQQKPNKKVLFVVPFGLWLYNAANPKYDTILTEYMTYPNQMRNQSLRDSLFVKYGHPEYVGKSLTVDRFLHTVGEAPKILEQGKTIASAKNMRQFMRYRGYWDAKVDYKQDIDTAKQKAQVTYKLTFNEPTRIKNYYYSIPDSNIRGIYEGEAFKSKIKTGDILDQKKLEEEVKRITDRVREMGYYSFNRTNEEIYFTADTLESNKSVPLTMDIHKGNKNSPYKKTTIGKVDVFVVNHISDTLNTQPYRFDKLSEDDSVRIHKLDQQYTTRSLWLPTILKSGEVYKQKWLDLTKRNINAMNNFSIIDYKESLRKNNDSILDVRYILKPLSKYEFKAAFDAHYSQILNFGFSPSIELITRNVFGGAENLSTSFSGIIGTTKNGKDPGKIFNAYELSAQVALNVPRLLLPFKHHKLIPKRYSPTTSIVLGTSVQNNIGMDRINFNGSLNYTANVNDVVSHRLSLFNTQLSLTRNKDSYYDLFRGDNEARQNIFNLYQAFNPSYDTNAYPYDEVSKTIISDGTFLSSLNTENRNMYNTFLQSLLNRDRQTQNVLISSLNYQFLYNEIGKEYYKHPFYFNGKMEFAGNLISLLGKTKDSKSILTNNEKTIFDIPYSQFAKFDADVRKYLNINSKSTLVFRQFIGVGIPYGNSTNMPFVRSYFNGGSNDIRAWIAFGGLGPADSQLNEKVRSFIMGNVKLTSNIEYRFPINNMFEGALFTDAGNIWSLKDTGLGDAFKFNKFYKQLGVGSGFGVRINVAYVTLRVDFAYKMYDPNQPEGERWRISHIKPLKPTLNFAFGYPF</sequence>
<dbReference type="InterPro" id="IPR039910">
    <property type="entry name" value="D15-like"/>
</dbReference>
<dbReference type="EMBL" id="CP011859">
    <property type="protein sequence ID" value="AQY21249.1"/>
    <property type="molecule type" value="Genomic_DNA"/>
</dbReference>
<dbReference type="PROSITE" id="PS51257">
    <property type="entry name" value="PROKAR_LIPOPROTEIN"/>
    <property type="match status" value="1"/>
</dbReference>
<keyword evidence="5" id="KW-0998">Cell outer membrane</keyword>
<evidence type="ECO:0000256" key="4">
    <source>
        <dbReference type="ARBA" id="ARBA00023136"/>
    </source>
</evidence>
<keyword evidence="4" id="KW-0472">Membrane</keyword>
<dbReference type="AlphaFoldDB" id="A0A1S7DQ65"/>
<dbReference type="GO" id="GO:0019867">
    <property type="term" value="C:outer membrane"/>
    <property type="evidence" value="ECO:0007669"/>
    <property type="project" value="InterPro"/>
</dbReference>
<feature type="domain" description="Bacterial surface antigen (D15)" evidence="6">
    <location>
        <begin position="496"/>
        <end position="841"/>
    </location>
</feature>